<feature type="region of interest" description="Disordered" evidence="1">
    <location>
        <begin position="94"/>
        <end position="134"/>
    </location>
</feature>
<proteinExistence type="predicted"/>
<reference evidence="2 3" key="1">
    <citation type="submission" date="2019-04" db="EMBL/GenBank/DDBJ databases">
        <title>Comparative genomics and transcriptomics to analyze fruiting body development in filamentous ascomycetes.</title>
        <authorList>
            <consortium name="DOE Joint Genome Institute"/>
            <person name="Lutkenhaus R."/>
            <person name="Traeger S."/>
            <person name="Breuer J."/>
            <person name="Kuo A."/>
            <person name="Lipzen A."/>
            <person name="Pangilinan J."/>
            <person name="Dilworth D."/>
            <person name="Sandor L."/>
            <person name="Poggeler S."/>
            <person name="Barry K."/>
            <person name="Grigoriev I.V."/>
            <person name="Nowrousian M."/>
        </authorList>
    </citation>
    <scope>NUCLEOTIDE SEQUENCE [LARGE SCALE GENOMIC DNA]</scope>
    <source>
        <strain evidence="2 3">CBS 389.68</strain>
    </source>
</reference>
<accession>A0A4S2MR93</accession>
<feature type="compositionally biased region" description="Polar residues" evidence="1">
    <location>
        <begin position="125"/>
        <end position="134"/>
    </location>
</feature>
<dbReference type="AlphaFoldDB" id="A0A4S2MR93"/>
<organism evidence="2 3">
    <name type="scientific">Ascodesmis nigricans</name>
    <dbReference type="NCBI Taxonomy" id="341454"/>
    <lineage>
        <taxon>Eukaryota</taxon>
        <taxon>Fungi</taxon>
        <taxon>Dikarya</taxon>
        <taxon>Ascomycota</taxon>
        <taxon>Pezizomycotina</taxon>
        <taxon>Pezizomycetes</taxon>
        <taxon>Pezizales</taxon>
        <taxon>Ascodesmidaceae</taxon>
        <taxon>Ascodesmis</taxon>
    </lineage>
</organism>
<evidence type="ECO:0000313" key="2">
    <source>
        <dbReference type="EMBL" id="TGZ77257.1"/>
    </source>
</evidence>
<feature type="compositionally biased region" description="Polar residues" evidence="1">
    <location>
        <begin position="94"/>
        <end position="111"/>
    </location>
</feature>
<dbReference type="EMBL" id="ML220156">
    <property type="protein sequence ID" value="TGZ77257.1"/>
    <property type="molecule type" value="Genomic_DNA"/>
</dbReference>
<sequence length="134" mass="15021">MTMIYQVISVDYSALPARPRLVCQVRRGTCCTMQCAVLMRGHRDVSPYHGWSTVSKRNSSGVVVCNATSQSISNPSSHLSNLYPPHPRIFVSVEQQYPTSSNIQKGKNPQKSPHHHITKSRVDDSSSNQRTKRL</sequence>
<gene>
    <name evidence="2" type="ORF">EX30DRAFT_207154</name>
</gene>
<protein>
    <submittedName>
        <fullName evidence="2">Uncharacterized protein</fullName>
    </submittedName>
</protein>
<evidence type="ECO:0000313" key="3">
    <source>
        <dbReference type="Proteomes" id="UP000298138"/>
    </source>
</evidence>
<name>A0A4S2MR93_9PEZI</name>
<dbReference type="Proteomes" id="UP000298138">
    <property type="component" value="Unassembled WGS sequence"/>
</dbReference>
<evidence type="ECO:0000256" key="1">
    <source>
        <dbReference type="SAM" id="MobiDB-lite"/>
    </source>
</evidence>
<keyword evidence="3" id="KW-1185">Reference proteome</keyword>
<dbReference type="InParanoid" id="A0A4S2MR93"/>